<comment type="caution">
    <text evidence="1">The sequence shown here is derived from an EMBL/GenBank/DDBJ whole genome shotgun (WGS) entry which is preliminary data.</text>
</comment>
<keyword evidence="2" id="KW-1185">Reference proteome</keyword>
<dbReference type="Proteomes" id="UP001302949">
    <property type="component" value="Unassembled WGS sequence"/>
</dbReference>
<protein>
    <submittedName>
        <fullName evidence="1">Uncharacterized protein</fullName>
    </submittedName>
</protein>
<dbReference type="RefSeq" id="WP_323296737.1">
    <property type="nucleotide sequence ID" value="NZ_JAYFUM010000010.1"/>
</dbReference>
<proteinExistence type="predicted"/>
<sequence>MRQNKHTLVSKSPLSTGEGVGGEVLTIDDIIFKIVDLQESADRKYFPEGLFESYRENTLLHYRRPDTNVFFTAITVFTLNSIKEKLSISSQILIEKITEKAIATYPLFQNKDGLNTYNFFQTKPSQHFPHGNVLHKLNHFKIPDDIDDTSMVFLTKKHSQEEAIWLKNKLIVHSNTYQKTIQNTFQEYKSLKAYSTWFGKNMYIEFDTCALSNMLYCLLSYNLELDECGQDSVKYIQQTILSNQYLDKPFKVAHQYARTPLIMYHVARLMSRFSIPALEICREKLVTDMLNYLKKPDLALMDRILIETSLSRLNISFEKTNITDFSKEIFADFYFFIAGFLTAYENPVLYKMASSKLFHINWTCEAHCWALLAEWMSISSQKDS</sequence>
<organism evidence="1 2">
    <name type="scientific">Arcicella rigui</name>
    <dbReference type="NCBI Taxonomy" id="797020"/>
    <lineage>
        <taxon>Bacteria</taxon>
        <taxon>Pseudomonadati</taxon>
        <taxon>Bacteroidota</taxon>
        <taxon>Cytophagia</taxon>
        <taxon>Cytophagales</taxon>
        <taxon>Flectobacillaceae</taxon>
        <taxon>Arcicella</taxon>
    </lineage>
</organism>
<dbReference type="EMBL" id="JAYFUM010000010">
    <property type="protein sequence ID" value="MEA5139584.1"/>
    <property type="molecule type" value="Genomic_DNA"/>
</dbReference>
<reference evidence="1 2" key="1">
    <citation type="submission" date="2023-12" db="EMBL/GenBank/DDBJ databases">
        <title>Novel species of the genus Arcicella isolated from rivers.</title>
        <authorList>
            <person name="Lu H."/>
        </authorList>
    </citation>
    <scope>NUCLEOTIDE SEQUENCE [LARGE SCALE GENOMIC DNA]</scope>
    <source>
        <strain evidence="1 2">KCTC 23307</strain>
    </source>
</reference>
<evidence type="ECO:0000313" key="2">
    <source>
        <dbReference type="Proteomes" id="UP001302949"/>
    </source>
</evidence>
<name>A0ABU5QB46_9BACT</name>
<accession>A0ABU5QB46</accession>
<gene>
    <name evidence="1" type="ORF">VB248_10575</name>
</gene>
<evidence type="ECO:0000313" key="1">
    <source>
        <dbReference type="EMBL" id="MEA5139584.1"/>
    </source>
</evidence>